<feature type="transmembrane region" description="Helical" evidence="1">
    <location>
        <begin position="111"/>
        <end position="135"/>
    </location>
</feature>
<reference evidence="2" key="2">
    <citation type="submission" date="2021-04" db="EMBL/GenBank/DDBJ databases">
        <authorList>
            <person name="Gilroy R."/>
        </authorList>
    </citation>
    <scope>NUCLEOTIDE SEQUENCE</scope>
    <source>
        <strain evidence="2">ChiSjej1B19-5720</strain>
    </source>
</reference>
<feature type="transmembrane region" description="Helical" evidence="1">
    <location>
        <begin position="79"/>
        <end position="99"/>
    </location>
</feature>
<dbReference type="Pfam" id="PF04854">
    <property type="entry name" value="DUF624"/>
    <property type="match status" value="1"/>
</dbReference>
<feature type="transmembrane region" description="Helical" evidence="1">
    <location>
        <begin position="34"/>
        <end position="58"/>
    </location>
</feature>
<name>A0A9D2LVE8_9FIRM</name>
<evidence type="ECO:0000313" key="3">
    <source>
        <dbReference type="Proteomes" id="UP000823842"/>
    </source>
</evidence>
<dbReference type="EMBL" id="DWYZ01000259">
    <property type="protein sequence ID" value="HJB29816.1"/>
    <property type="molecule type" value="Genomic_DNA"/>
</dbReference>
<reference evidence="2" key="1">
    <citation type="journal article" date="2021" name="PeerJ">
        <title>Extensive microbial diversity within the chicken gut microbiome revealed by metagenomics and culture.</title>
        <authorList>
            <person name="Gilroy R."/>
            <person name="Ravi A."/>
            <person name="Getino M."/>
            <person name="Pursley I."/>
            <person name="Horton D.L."/>
            <person name="Alikhan N.F."/>
            <person name="Baker D."/>
            <person name="Gharbi K."/>
            <person name="Hall N."/>
            <person name="Watson M."/>
            <person name="Adriaenssens E.M."/>
            <person name="Foster-Nyarko E."/>
            <person name="Jarju S."/>
            <person name="Secka A."/>
            <person name="Antonio M."/>
            <person name="Oren A."/>
            <person name="Chaudhuri R.R."/>
            <person name="La Ragione R."/>
            <person name="Hildebrand F."/>
            <person name="Pallen M.J."/>
        </authorList>
    </citation>
    <scope>NUCLEOTIDE SEQUENCE</scope>
    <source>
        <strain evidence="2">ChiSjej1B19-5720</strain>
    </source>
</reference>
<keyword evidence="1" id="KW-1133">Transmembrane helix</keyword>
<gene>
    <name evidence="2" type="ORF">IAA06_13665</name>
</gene>
<protein>
    <submittedName>
        <fullName evidence="2">DUF624 domain-containing protein</fullName>
    </submittedName>
</protein>
<keyword evidence="1" id="KW-0812">Transmembrane</keyword>
<evidence type="ECO:0000313" key="2">
    <source>
        <dbReference type="EMBL" id="HJB29816.1"/>
    </source>
</evidence>
<feature type="transmembrane region" description="Helical" evidence="1">
    <location>
        <begin position="183"/>
        <end position="203"/>
    </location>
</feature>
<dbReference type="Proteomes" id="UP000823842">
    <property type="component" value="Unassembled WGS sequence"/>
</dbReference>
<comment type="caution">
    <text evidence="2">The sequence shown here is derived from an EMBL/GenBank/DDBJ whole genome shotgun (WGS) entry which is preliminary data.</text>
</comment>
<accession>A0A9D2LVE8</accession>
<proteinExistence type="predicted"/>
<dbReference type="AlphaFoldDB" id="A0A9D2LVE8"/>
<feature type="transmembrane region" description="Helical" evidence="1">
    <location>
        <begin position="156"/>
        <end position="177"/>
    </location>
</feature>
<keyword evidence="1" id="KW-0472">Membrane</keyword>
<sequence length="218" mass="24486">MKKSKDTAGRRLFDFDGNFYTYTGKIFDLIVVSVYWLLGCIPVITIGASFCALYAAVTKSVRHDRDSISKQFWHAYKQNLLPSIPLTLIYGGVIFAMLLNIGILDAKTDSLWGLFFIVLYAFTIVFFIVSACYVFPALSRFAMPTGWLVKLSFYMAVRHLPISILLFLLFAVSYLALLNQMALFLLIPGIVSFVASAMIEPLLERHVPKEENAGDGQN</sequence>
<dbReference type="InterPro" id="IPR006938">
    <property type="entry name" value="DUF624"/>
</dbReference>
<evidence type="ECO:0000256" key="1">
    <source>
        <dbReference type="SAM" id="Phobius"/>
    </source>
</evidence>
<organism evidence="2 3">
    <name type="scientific">Candidatus Blautia faecavium</name>
    <dbReference type="NCBI Taxonomy" id="2838487"/>
    <lineage>
        <taxon>Bacteria</taxon>
        <taxon>Bacillati</taxon>
        <taxon>Bacillota</taxon>
        <taxon>Clostridia</taxon>
        <taxon>Lachnospirales</taxon>
        <taxon>Lachnospiraceae</taxon>
        <taxon>Blautia</taxon>
    </lineage>
</organism>